<organism evidence="2 3">
    <name type="scientific">Azotobacter chroococcum NCIMB 8003</name>
    <dbReference type="NCBI Taxonomy" id="1328314"/>
    <lineage>
        <taxon>Bacteria</taxon>
        <taxon>Pseudomonadati</taxon>
        <taxon>Pseudomonadota</taxon>
        <taxon>Gammaproteobacteria</taxon>
        <taxon>Pseudomonadales</taxon>
        <taxon>Pseudomonadaceae</taxon>
        <taxon>Azotobacter</taxon>
    </lineage>
</organism>
<dbReference type="RefSeq" id="WP_082045443.1">
    <property type="nucleotide sequence ID" value="NZ_CP010415.1"/>
</dbReference>
<dbReference type="Proteomes" id="UP000068210">
    <property type="component" value="Chromosome"/>
</dbReference>
<sequence>MFHIIPFAVGIVTGAVILKLLRSDKTQEGLEKAQGGLRSATVSSLEAIESASAKARARLAEKPAAPGGPASEGPHLSEAEAAMARAAAEPVTPGKPAGTEGRAS</sequence>
<feature type="region of interest" description="Disordered" evidence="1">
    <location>
        <begin position="53"/>
        <end position="104"/>
    </location>
</feature>
<proteinExistence type="predicted"/>
<protein>
    <submittedName>
        <fullName evidence="2">Uncharacterized protein</fullName>
    </submittedName>
</protein>
<dbReference type="EMBL" id="CP010415">
    <property type="protein sequence ID" value="AJE21826.1"/>
    <property type="molecule type" value="Genomic_DNA"/>
</dbReference>
<evidence type="ECO:0000256" key="1">
    <source>
        <dbReference type="SAM" id="MobiDB-lite"/>
    </source>
</evidence>
<dbReference type="KEGG" id="acx:Achr_23890"/>
<evidence type="ECO:0000313" key="2">
    <source>
        <dbReference type="EMBL" id="AJE21826.1"/>
    </source>
</evidence>
<accession>A0A0C4WMZ7</accession>
<gene>
    <name evidence="2" type="ORF">Achr_23890</name>
</gene>
<feature type="compositionally biased region" description="Low complexity" evidence="1">
    <location>
        <begin position="62"/>
        <end position="89"/>
    </location>
</feature>
<reference evidence="2 3" key="1">
    <citation type="journal article" date="2015" name="PLoS ONE">
        <title>Azotobacter Genomes: The Genome of Azotobacter chroococcum NCIMB 8003 (ATCC 4412).</title>
        <authorList>
            <person name="Robson R.L."/>
            <person name="Jones R."/>
            <person name="Robson R.M."/>
            <person name="Schwartz A."/>
            <person name="Richardson T.H."/>
        </authorList>
    </citation>
    <scope>NUCLEOTIDE SEQUENCE [LARGE SCALE GENOMIC DNA]</scope>
    <source>
        <strain evidence="2 3">NCIMB 8003</strain>
    </source>
</reference>
<dbReference type="AlphaFoldDB" id="A0A0C4WMZ7"/>
<dbReference type="STRING" id="1328314.Achr_23890"/>
<dbReference type="HOGENOM" id="CLU_159768_0_0_6"/>
<keyword evidence="3" id="KW-1185">Reference proteome</keyword>
<evidence type="ECO:0000313" key="3">
    <source>
        <dbReference type="Proteomes" id="UP000068210"/>
    </source>
</evidence>
<name>A0A0C4WMZ7_9GAMM</name>